<evidence type="ECO:0000313" key="3">
    <source>
        <dbReference type="Proteomes" id="UP001152747"/>
    </source>
</evidence>
<keyword evidence="3" id="KW-1185">Reference proteome</keyword>
<feature type="region of interest" description="Disordered" evidence="1">
    <location>
        <begin position="328"/>
        <end position="386"/>
    </location>
</feature>
<evidence type="ECO:0000256" key="1">
    <source>
        <dbReference type="SAM" id="MobiDB-lite"/>
    </source>
</evidence>
<evidence type="ECO:0000313" key="2">
    <source>
        <dbReference type="EMBL" id="CAI5449555.1"/>
    </source>
</evidence>
<proteinExistence type="predicted"/>
<gene>
    <name evidence="2" type="ORF">CAMP_LOCUS12192</name>
</gene>
<organism evidence="2 3">
    <name type="scientific">Caenorhabditis angaria</name>
    <dbReference type="NCBI Taxonomy" id="860376"/>
    <lineage>
        <taxon>Eukaryota</taxon>
        <taxon>Metazoa</taxon>
        <taxon>Ecdysozoa</taxon>
        <taxon>Nematoda</taxon>
        <taxon>Chromadorea</taxon>
        <taxon>Rhabditida</taxon>
        <taxon>Rhabditina</taxon>
        <taxon>Rhabditomorpha</taxon>
        <taxon>Rhabditoidea</taxon>
        <taxon>Rhabditidae</taxon>
        <taxon>Peloderinae</taxon>
        <taxon>Caenorhabditis</taxon>
    </lineage>
</organism>
<feature type="compositionally biased region" description="Low complexity" evidence="1">
    <location>
        <begin position="330"/>
        <end position="340"/>
    </location>
</feature>
<accession>A0A9P1IPI7</accession>
<protein>
    <submittedName>
        <fullName evidence="2">Uncharacterized protein</fullName>
    </submittedName>
</protein>
<dbReference type="AlphaFoldDB" id="A0A9P1IPI7"/>
<feature type="compositionally biased region" description="Low complexity" evidence="1">
    <location>
        <begin position="364"/>
        <end position="377"/>
    </location>
</feature>
<dbReference type="Proteomes" id="UP001152747">
    <property type="component" value="Unassembled WGS sequence"/>
</dbReference>
<sequence length="477" mass="56234">MNTERGIVVGLAADCKFVATKTDVVLMRPDVYEYQLYQLGDCLKFSARCLVPRNGLDNCHRRIISCERSEKFVEWENKHRTNNIAIISEIIGVTMKRIPYSNRIVRCFQTNFLEEVYEIGEQQSSKSVSDYEIAKMKVVATRVLNDQKKFIWCAVNLKPILFGNNENKMIQPPIKKERITLKGIVLDFLDDLREMYIWVPGRSRKILIPLGFRDNYPINFFHGTWLQFSVDVNYRIDRNTSFQKINDYFPTRFLSSKRRWEIRVSVYFDCREWNGNRIVELESGECGIIIDELNVLKSCNRLFTFSDDAWVFCDRGGFILSDKQEQWTPSGSIRFGSGSSFEEEDLPSSSTETSRFYVEESPRTSQPQYSESISSSTPEHHPRKRENLHEIRIKIKKLQMKRDYLSENSINIPDKMLDDLKNLKIEEKNLTSPEKIDCYIEIVSKFKELMKSRRVYEEMERFDRKTTREIDQLLMQL</sequence>
<comment type="caution">
    <text evidence="2">The sequence shown here is derived from an EMBL/GenBank/DDBJ whole genome shotgun (WGS) entry which is preliminary data.</text>
</comment>
<reference evidence="2" key="1">
    <citation type="submission" date="2022-11" db="EMBL/GenBank/DDBJ databases">
        <authorList>
            <person name="Kikuchi T."/>
        </authorList>
    </citation>
    <scope>NUCLEOTIDE SEQUENCE</scope>
    <source>
        <strain evidence="2">PS1010</strain>
    </source>
</reference>
<dbReference type="EMBL" id="CANHGI010000004">
    <property type="protein sequence ID" value="CAI5449555.1"/>
    <property type="molecule type" value="Genomic_DNA"/>
</dbReference>
<name>A0A9P1IPI7_9PELO</name>